<organism evidence="1 2">
    <name type="scientific">Marinactinospora rubrisoli</name>
    <dbReference type="NCBI Taxonomy" id="2715399"/>
    <lineage>
        <taxon>Bacteria</taxon>
        <taxon>Bacillati</taxon>
        <taxon>Actinomycetota</taxon>
        <taxon>Actinomycetes</taxon>
        <taxon>Streptosporangiales</taxon>
        <taxon>Nocardiopsidaceae</taxon>
        <taxon>Marinactinospora</taxon>
    </lineage>
</organism>
<accession>A0ABW2K949</accession>
<proteinExistence type="predicted"/>
<gene>
    <name evidence="1" type="ORF">ACFQRF_02100</name>
</gene>
<keyword evidence="2" id="KW-1185">Reference proteome</keyword>
<comment type="caution">
    <text evidence="1">The sequence shown here is derived from an EMBL/GenBank/DDBJ whole genome shotgun (WGS) entry which is preliminary data.</text>
</comment>
<name>A0ABW2K949_9ACTN</name>
<evidence type="ECO:0000313" key="2">
    <source>
        <dbReference type="Proteomes" id="UP001596540"/>
    </source>
</evidence>
<protein>
    <recommendedName>
        <fullName evidence="3">Molecular chaperone DnaJ</fullName>
    </recommendedName>
</protein>
<evidence type="ECO:0000313" key="1">
    <source>
        <dbReference type="EMBL" id="MFC7326521.1"/>
    </source>
</evidence>
<dbReference type="RefSeq" id="WP_379868313.1">
    <property type="nucleotide sequence ID" value="NZ_JBHTBH010000001.1"/>
</dbReference>
<dbReference type="Proteomes" id="UP001596540">
    <property type="component" value="Unassembled WGS sequence"/>
</dbReference>
<evidence type="ECO:0008006" key="3">
    <source>
        <dbReference type="Google" id="ProtNLM"/>
    </source>
</evidence>
<dbReference type="EMBL" id="JBHTBH010000001">
    <property type="protein sequence ID" value="MFC7326521.1"/>
    <property type="molecule type" value="Genomic_DNA"/>
</dbReference>
<reference evidence="2" key="1">
    <citation type="journal article" date="2019" name="Int. J. Syst. Evol. Microbiol.">
        <title>The Global Catalogue of Microorganisms (GCM) 10K type strain sequencing project: providing services to taxonomists for standard genome sequencing and annotation.</title>
        <authorList>
            <consortium name="The Broad Institute Genomics Platform"/>
            <consortium name="The Broad Institute Genome Sequencing Center for Infectious Disease"/>
            <person name="Wu L."/>
            <person name="Ma J."/>
        </authorList>
    </citation>
    <scope>NUCLEOTIDE SEQUENCE [LARGE SCALE GENOMIC DNA]</scope>
    <source>
        <strain evidence="2">CGMCC 4.7382</strain>
    </source>
</reference>
<sequence length="54" mass="5512">MDIAIVCLDCLGTGFRVTVVGYAGDDATGEMVVPRKCGGCDGSGRVRTSGWSDG</sequence>